<evidence type="ECO:0000256" key="1">
    <source>
        <dbReference type="SAM" id="MobiDB-lite"/>
    </source>
</evidence>
<proteinExistence type="predicted"/>
<name>A0A1A5J605_RHILI</name>
<accession>A0A1A5J605</accession>
<dbReference type="Proteomes" id="UP000093748">
    <property type="component" value="Unassembled WGS sequence"/>
</dbReference>
<feature type="compositionally biased region" description="Polar residues" evidence="1">
    <location>
        <begin position="107"/>
        <end position="116"/>
    </location>
</feature>
<feature type="compositionally biased region" description="Basic and acidic residues" evidence="1">
    <location>
        <begin position="174"/>
        <end position="185"/>
    </location>
</feature>
<evidence type="ECO:0000313" key="2">
    <source>
        <dbReference type="EMBL" id="OBP76746.1"/>
    </source>
</evidence>
<evidence type="ECO:0000313" key="3">
    <source>
        <dbReference type="Proteomes" id="UP000093748"/>
    </source>
</evidence>
<protein>
    <submittedName>
        <fullName evidence="2">Uncharacterized protein</fullName>
    </submittedName>
</protein>
<reference evidence="3" key="1">
    <citation type="submission" date="2016-06" db="EMBL/GenBank/DDBJ databases">
        <title>NZP2037 Pacbio-Illumina hybrid assembly.</title>
        <authorList>
            <person name="Ramsay J.P."/>
        </authorList>
    </citation>
    <scope>NUCLEOTIDE SEQUENCE [LARGE SCALE GENOMIC DNA]</scope>
    <source>
        <strain evidence="3">R7ANS::ICEMlSym2042</strain>
    </source>
</reference>
<feature type="compositionally biased region" description="Basic and acidic residues" evidence="1">
    <location>
        <begin position="120"/>
        <end position="131"/>
    </location>
</feature>
<feature type="region of interest" description="Disordered" evidence="1">
    <location>
        <begin position="78"/>
        <end position="249"/>
    </location>
</feature>
<comment type="caution">
    <text evidence="2">The sequence shown here is derived from an EMBL/GenBank/DDBJ whole genome shotgun (WGS) entry which is preliminary data.</text>
</comment>
<feature type="compositionally biased region" description="Basic and acidic residues" evidence="1">
    <location>
        <begin position="223"/>
        <end position="241"/>
    </location>
</feature>
<gene>
    <name evidence="2" type="ORF">BAE39_11670</name>
</gene>
<dbReference type="AlphaFoldDB" id="A0A1A5J605"/>
<sequence length="249" mass="27134">MLGRWGPVIRPVAIERLSRVGLFGMTERYKVRLALLAPLVASGLALSGCMGSPTYGTDKTAAEQLAGDLTGAVSFAPKHKDPIDYKPRPTLVKPAPGQKEALPAPQESIQTASAQWPESPEQRRARLRADATAHQNDPGYQAEIVDDVQTDPASVKKAMADSGSSHPPAWTPADSDKGRAAEIQRRLAASKQGDPNTRRYLSEPPLAYRVAADSAPQNELGEDEYKKERRLKREAEGKKSGWFDWLPSL</sequence>
<dbReference type="EMBL" id="LZTJ01000012">
    <property type="protein sequence ID" value="OBP76746.1"/>
    <property type="molecule type" value="Genomic_DNA"/>
</dbReference>
<organism evidence="2 3">
    <name type="scientific">Rhizobium loti</name>
    <name type="common">Mesorhizobium loti</name>
    <dbReference type="NCBI Taxonomy" id="381"/>
    <lineage>
        <taxon>Bacteria</taxon>
        <taxon>Pseudomonadati</taxon>
        <taxon>Pseudomonadota</taxon>
        <taxon>Alphaproteobacteria</taxon>
        <taxon>Hyphomicrobiales</taxon>
        <taxon>Phyllobacteriaceae</taxon>
        <taxon>Mesorhizobium</taxon>
    </lineage>
</organism>
<feature type="compositionally biased region" description="Basic and acidic residues" evidence="1">
    <location>
        <begin position="78"/>
        <end position="87"/>
    </location>
</feature>